<feature type="transmembrane region" description="Helical" evidence="1">
    <location>
        <begin position="49"/>
        <end position="71"/>
    </location>
</feature>
<organism evidence="2 3">
    <name type="scientific">Bacillus thuringiensis YBT-1518</name>
    <dbReference type="NCBI Taxonomy" id="529122"/>
    <lineage>
        <taxon>Bacteria</taxon>
        <taxon>Bacillati</taxon>
        <taxon>Bacillota</taxon>
        <taxon>Bacilli</taxon>
        <taxon>Bacillales</taxon>
        <taxon>Bacillaceae</taxon>
        <taxon>Bacillus</taxon>
        <taxon>Bacillus cereus group</taxon>
    </lineage>
</organism>
<evidence type="ECO:0000313" key="3">
    <source>
        <dbReference type="Proteomes" id="UP000018566"/>
    </source>
</evidence>
<dbReference type="KEGG" id="bthu:YBT1518_18330"/>
<reference evidence="2 3" key="1">
    <citation type="submission" date="2013-05" db="EMBL/GenBank/DDBJ databases">
        <title>Complete genome sequence of Bacillus thuringiensis YBT-1518, a typical strain with high toxicity to nematode.</title>
        <authorList>
            <person name="Wang P."/>
            <person name="Zhang C."/>
            <person name="Guo M."/>
            <person name="Guo S."/>
            <person name="Zhu Y."/>
            <person name="Zheng J."/>
            <person name="Zhu L."/>
            <person name="Ruan L."/>
            <person name="Peng D."/>
            <person name="Sun M."/>
        </authorList>
    </citation>
    <scope>NUCLEOTIDE SEQUENCE [LARGE SCALE GENOMIC DNA]</scope>
    <source>
        <strain evidence="2 3">YBT-1518</strain>
    </source>
</reference>
<keyword evidence="1" id="KW-0472">Membrane</keyword>
<name>A0A9W3PGZ1_BACTU</name>
<feature type="transmembrane region" description="Helical" evidence="1">
    <location>
        <begin position="15"/>
        <end position="37"/>
    </location>
</feature>
<evidence type="ECO:0000313" key="2">
    <source>
        <dbReference type="EMBL" id="AHA72814.1"/>
    </source>
</evidence>
<proteinExistence type="predicted"/>
<dbReference type="Proteomes" id="UP000018566">
    <property type="component" value="Chromosome"/>
</dbReference>
<dbReference type="AlphaFoldDB" id="A0A9W3PGZ1"/>
<keyword evidence="1" id="KW-0812">Transmembrane</keyword>
<feature type="transmembrane region" description="Helical" evidence="1">
    <location>
        <begin position="83"/>
        <end position="106"/>
    </location>
</feature>
<accession>A0A9W3PGZ1</accession>
<evidence type="ECO:0008006" key="4">
    <source>
        <dbReference type="Google" id="ProtNLM"/>
    </source>
</evidence>
<feature type="transmembrane region" description="Helical" evidence="1">
    <location>
        <begin position="118"/>
        <end position="139"/>
    </location>
</feature>
<gene>
    <name evidence="2" type="ORF">YBT1518_18330</name>
</gene>
<evidence type="ECO:0000256" key="1">
    <source>
        <dbReference type="SAM" id="Phobius"/>
    </source>
</evidence>
<sequence length="152" mass="16722">MSNQNNNEAPNKMEIVVMILGLFLPLFLPALLMLALGKWMPDEIVYSGVMSLFILSIELFIVAAIFTKILSLCGLPEKKLDELGFLGFTISVVTSFLATYVGYFGIAKVALTSVQLSPHGILIIAIVSTIILTILLKVLEKFDNQDELNTDK</sequence>
<dbReference type="RefSeq" id="WP_023522558.1">
    <property type="nucleotide sequence ID" value="NC_022873.1"/>
</dbReference>
<protein>
    <recommendedName>
        <fullName evidence="4">Epimerase</fullName>
    </recommendedName>
</protein>
<dbReference type="EMBL" id="CP005935">
    <property type="protein sequence ID" value="AHA72814.1"/>
    <property type="molecule type" value="Genomic_DNA"/>
</dbReference>
<keyword evidence="1" id="KW-1133">Transmembrane helix</keyword>